<gene>
    <name evidence="3" type="ORF">LTR32_003778</name>
</gene>
<dbReference type="InterPro" id="IPR010730">
    <property type="entry name" value="HET"/>
</dbReference>
<keyword evidence="1" id="KW-0472">Membrane</keyword>
<organism evidence="3 4">
    <name type="scientific">Rachicladosporium monterosium</name>
    <dbReference type="NCBI Taxonomy" id="1507873"/>
    <lineage>
        <taxon>Eukaryota</taxon>
        <taxon>Fungi</taxon>
        <taxon>Dikarya</taxon>
        <taxon>Ascomycota</taxon>
        <taxon>Pezizomycotina</taxon>
        <taxon>Dothideomycetes</taxon>
        <taxon>Dothideomycetidae</taxon>
        <taxon>Cladosporiales</taxon>
        <taxon>Cladosporiaceae</taxon>
        <taxon>Rachicladosporium</taxon>
    </lineage>
</organism>
<feature type="transmembrane region" description="Helical" evidence="1">
    <location>
        <begin position="58"/>
        <end position="84"/>
    </location>
</feature>
<dbReference type="Pfam" id="PF06985">
    <property type="entry name" value="HET"/>
    <property type="match status" value="1"/>
</dbReference>
<dbReference type="Proteomes" id="UP001308179">
    <property type="component" value="Unassembled WGS sequence"/>
</dbReference>
<proteinExistence type="predicted"/>
<dbReference type="PANTHER" id="PTHR24148">
    <property type="entry name" value="ANKYRIN REPEAT DOMAIN-CONTAINING PROTEIN 39 HOMOLOG-RELATED"/>
    <property type="match status" value="1"/>
</dbReference>
<evidence type="ECO:0000313" key="3">
    <source>
        <dbReference type="EMBL" id="KAK5144269.1"/>
    </source>
</evidence>
<dbReference type="InterPro" id="IPR052895">
    <property type="entry name" value="HetReg/Transcr_Mod"/>
</dbReference>
<dbReference type="PANTHER" id="PTHR24148:SF73">
    <property type="entry name" value="HET DOMAIN PROTEIN (AFU_ORTHOLOGUE AFUA_8G01020)"/>
    <property type="match status" value="1"/>
</dbReference>
<keyword evidence="1" id="KW-1133">Transmembrane helix</keyword>
<name>A0ABR0L6G5_9PEZI</name>
<feature type="domain" description="Heterokaryon incompatibility" evidence="2">
    <location>
        <begin position="216"/>
        <end position="340"/>
    </location>
</feature>
<evidence type="ECO:0000313" key="4">
    <source>
        <dbReference type="Proteomes" id="UP001308179"/>
    </source>
</evidence>
<feature type="transmembrane region" description="Helical" evidence="1">
    <location>
        <begin position="133"/>
        <end position="157"/>
    </location>
</feature>
<feature type="transmembrane region" description="Helical" evidence="1">
    <location>
        <begin position="104"/>
        <end position="121"/>
    </location>
</feature>
<sequence>MATSHERCIASLTHARHTYTGFYIDLLRNLPDDIYAGMGIDRYLLQDSTTVLAQGGEVLLYTLGYFLASALSFLIIYGCAHGQAILHNALLKGPGTPPPAPTEVRAMMYTLYTSFIGIVLCQERSVGMQARLFLGVTIHVKVLVLTMGLVSTAHLVMGIGKTVADGLYWPEGLTKQADDAAADPMAGAPDSEHGLPEDVVEGIDTASYTIHMPGPSIIKIRENLRNALRSIRDERSDCWLWIDAICIKQRSNEERNHQINLMAEIYSNANVVLVWLQSANEDADVGTAFDFVRTAVAHDTTGRSVFNYIQAHFRTSRSTWNAVKRLCQIRYWTRKWIIQELVMARSVVLQTGDSQCSMLDFEKFCGQLQTHRDQHAYYDARAGSSSETRETLEFGRNLVSSTAARLVLQRSAETRGKRQPRLLHELIERYADSVCYLPCDHVYALYSLVGEHRRHLSVDYAAEPVERFAAVLHFALTHDHLLPAKVLAFASLLMKLLGVTQETVRRRSAQLENFQLVVPATVLGAVTLQPESEASIALRTRIEPLQPMRTLTFDTRPEVWELTTVGGSVGAEERVGRPDMAFFSIIESALQGLAACRLESNDAIWHFPTTQLVFAVRTLPGHRAMIVGRAYLFSAATRPGAPLNFWLTQPSSYNAVRGGAQHISAHWAKVLALGWSGLSAQELKVSPQLAPEPGLPTHPLETLEGVRTRAGPPAIQCLKVLGIGLGIVISAPFILVGGAVALAVSVAGGRWRY</sequence>
<keyword evidence="1" id="KW-0812">Transmembrane</keyword>
<evidence type="ECO:0000256" key="1">
    <source>
        <dbReference type="SAM" id="Phobius"/>
    </source>
</evidence>
<evidence type="ECO:0000259" key="2">
    <source>
        <dbReference type="Pfam" id="PF06985"/>
    </source>
</evidence>
<keyword evidence="4" id="KW-1185">Reference proteome</keyword>
<protein>
    <recommendedName>
        <fullName evidence="2">Heterokaryon incompatibility domain-containing protein</fullName>
    </recommendedName>
</protein>
<comment type="caution">
    <text evidence="3">The sequence shown here is derived from an EMBL/GenBank/DDBJ whole genome shotgun (WGS) entry which is preliminary data.</text>
</comment>
<dbReference type="EMBL" id="JAVRRR010000239">
    <property type="protein sequence ID" value="KAK5144269.1"/>
    <property type="molecule type" value="Genomic_DNA"/>
</dbReference>
<reference evidence="3 4" key="1">
    <citation type="submission" date="2023-08" db="EMBL/GenBank/DDBJ databases">
        <title>Black Yeasts Isolated from many extreme environments.</title>
        <authorList>
            <person name="Coleine C."/>
            <person name="Stajich J.E."/>
            <person name="Selbmann L."/>
        </authorList>
    </citation>
    <scope>NUCLEOTIDE SEQUENCE [LARGE SCALE GENOMIC DNA]</scope>
    <source>
        <strain evidence="3 4">CCFEE 5386</strain>
    </source>
</reference>
<accession>A0ABR0L6G5</accession>
<feature type="transmembrane region" description="Helical" evidence="1">
    <location>
        <begin position="720"/>
        <end position="747"/>
    </location>
</feature>